<dbReference type="CDD" id="cd00298">
    <property type="entry name" value="ACD_sHsps_p23-like"/>
    <property type="match status" value="1"/>
</dbReference>
<gene>
    <name evidence="4" type="ORF">CTI12_AA474480</name>
</gene>
<accession>A0A2U1LMQ0</accession>
<dbReference type="SUPFAM" id="SSF49764">
    <property type="entry name" value="HSP20-like chaperones"/>
    <property type="match status" value="1"/>
</dbReference>
<sequence>MVYRPVIMKQLLASNLLGRFVVPLFRPAAATEVFDRFSPTFGRRSYHIDLRDEDEVTPDFDRREDAENCYVFVHMPGLNKGDVKSKVVGRRYSWLTIEGDKVQEGYMRIKYKDDFDIPEFIKGSGTIVGEMNDGELTITLPKLKEGESNEDFEVEIN</sequence>
<evidence type="ECO:0000313" key="4">
    <source>
        <dbReference type="EMBL" id="PWA50279.1"/>
    </source>
</evidence>
<dbReference type="InterPro" id="IPR002068">
    <property type="entry name" value="A-crystallin/Hsp20_dom"/>
</dbReference>
<evidence type="ECO:0000259" key="3">
    <source>
        <dbReference type="PROSITE" id="PS01031"/>
    </source>
</evidence>
<comment type="caution">
    <text evidence="4">The sequence shown here is derived from an EMBL/GenBank/DDBJ whole genome shotgun (WGS) entry which is preliminary data.</text>
</comment>
<reference evidence="4 5" key="1">
    <citation type="journal article" date="2018" name="Mol. Plant">
        <title>The genome of Artemisia annua provides insight into the evolution of Asteraceae family and artemisinin biosynthesis.</title>
        <authorList>
            <person name="Shen Q."/>
            <person name="Zhang L."/>
            <person name="Liao Z."/>
            <person name="Wang S."/>
            <person name="Yan T."/>
            <person name="Shi P."/>
            <person name="Liu M."/>
            <person name="Fu X."/>
            <person name="Pan Q."/>
            <person name="Wang Y."/>
            <person name="Lv Z."/>
            <person name="Lu X."/>
            <person name="Zhang F."/>
            <person name="Jiang W."/>
            <person name="Ma Y."/>
            <person name="Chen M."/>
            <person name="Hao X."/>
            <person name="Li L."/>
            <person name="Tang Y."/>
            <person name="Lv G."/>
            <person name="Zhou Y."/>
            <person name="Sun X."/>
            <person name="Brodelius P.E."/>
            <person name="Rose J.K.C."/>
            <person name="Tang K."/>
        </authorList>
    </citation>
    <scope>NUCLEOTIDE SEQUENCE [LARGE SCALE GENOMIC DNA]</scope>
    <source>
        <strain evidence="5">cv. Huhao1</strain>
        <tissue evidence="4">Leaf</tissue>
    </source>
</reference>
<evidence type="ECO:0000313" key="5">
    <source>
        <dbReference type="Proteomes" id="UP000245207"/>
    </source>
</evidence>
<organism evidence="4 5">
    <name type="scientific">Artemisia annua</name>
    <name type="common">Sweet wormwood</name>
    <dbReference type="NCBI Taxonomy" id="35608"/>
    <lineage>
        <taxon>Eukaryota</taxon>
        <taxon>Viridiplantae</taxon>
        <taxon>Streptophyta</taxon>
        <taxon>Embryophyta</taxon>
        <taxon>Tracheophyta</taxon>
        <taxon>Spermatophyta</taxon>
        <taxon>Magnoliopsida</taxon>
        <taxon>eudicotyledons</taxon>
        <taxon>Gunneridae</taxon>
        <taxon>Pentapetalae</taxon>
        <taxon>asterids</taxon>
        <taxon>campanulids</taxon>
        <taxon>Asterales</taxon>
        <taxon>Asteraceae</taxon>
        <taxon>Asteroideae</taxon>
        <taxon>Anthemideae</taxon>
        <taxon>Artemisiinae</taxon>
        <taxon>Artemisia</taxon>
    </lineage>
</organism>
<keyword evidence="5" id="KW-1185">Reference proteome</keyword>
<keyword evidence="4" id="KW-0346">Stress response</keyword>
<dbReference type="Pfam" id="PF00011">
    <property type="entry name" value="HSP20"/>
    <property type="match status" value="1"/>
</dbReference>
<dbReference type="EMBL" id="PKPP01008598">
    <property type="protein sequence ID" value="PWA50279.1"/>
    <property type="molecule type" value="Genomic_DNA"/>
</dbReference>
<comment type="similarity">
    <text evidence="1 2">Belongs to the small heat shock protein (HSP20) family.</text>
</comment>
<dbReference type="InterPro" id="IPR008978">
    <property type="entry name" value="HSP20-like_chaperone"/>
</dbReference>
<dbReference type="AlphaFoldDB" id="A0A2U1LMQ0"/>
<proteinExistence type="inferred from homology"/>
<protein>
    <submittedName>
        <fullName evidence="4">23.6 kDa heat shock protein, mitochondrial</fullName>
    </submittedName>
</protein>
<evidence type="ECO:0000256" key="2">
    <source>
        <dbReference type="RuleBase" id="RU003616"/>
    </source>
</evidence>
<name>A0A2U1LMQ0_ARTAN</name>
<dbReference type="Proteomes" id="UP000245207">
    <property type="component" value="Unassembled WGS sequence"/>
</dbReference>
<dbReference type="Gene3D" id="2.60.40.790">
    <property type="match status" value="1"/>
</dbReference>
<feature type="domain" description="SHSP" evidence="3">
    <location>
        <begin position="51"/>
        <end position="157"/>
    </location>
</feature>
<dbReference type="PROSITE" id="PS01031">
    <property type="entry name" value="SHSP"/>
    <property type="match status" value="1"/>
</dbReference>
<evidence type="ECO:0000256" key="1">
    <source>
        <dbReference type="PROSITE-ProRule" id="PRU00285"/>
    </source>
</evidence>